<reference evidence="1" key="1">
    <citation type="journal article" date="2022" name="bioRxiv">
        <title>Sequencing and chromosome-scale assembly of the giantPleurodeles waltlgenome.</title>
        <authorList>
            <person name="Brown T."/>
            <person name="Elewa A."/>
            <person name="Iarovenko S."/>
            <person name="Subramanian E."/>
            <person name="Araus A.J."/>
            <person name="Petzold A."/>
            <person name="Susuki M."/>
            <person name="Suzuki K.-i.T."/>
            <person name="Hayashi T."/>
            <person name="Toyoda A."/>
            <person name="Oliveira C."/>
            <person name="Osipova E."/>
            <person name="Leigh N.D."/>
            <person name="Simon A."/>
            <person name="Yun M.H."/>
        </authorList>
    </citation>
    <scope>NUCLEOTIDE SEQUENCE</scope>
    <source>
        <strain evidence="1">20211129_DDA</strain>
        <tissue evidence="1">Liver</tissue>
    </source>
</reference>
<dbReference type="EMBL" id="JANPWB010000007">
    <property type="protein sequence ID" value="KAJ1171382.1"/>
    <property type="molecule type" value="Genomic_DNA"/>
</dbReference>
<evidence type="ECO:0000313" key="1">
    <source>
        <dbReference type="EMBL" id="KAJ1171382.1"/>
    </source>
</evidence>
<comment type="caution">
    <text evidence="1">The sequence shown here is derived from an EMBL/GenBank/DDBJ whole genome shotgun (WGS) entry which is preliminary data.</text>
</comment>
<organism evidence="1 2">
    <name type="scientific">Pleurodeles waltl</name>
    <name type="common">Iberian ribbed newt</name>
    <dbReference type="NCBI Taxonomy" id="8319"/>
    <lineage>
        <taxon>Eukaryota</taxon>
        <taxon>Metazoa</taxon>
        <taxon>Chordata</taxon>
        <taxon>Craniata</taxon>
        <taxon>Vertebrata</taxon>
        <taxon>Euteleostomi</taxon>
        <taxon>Amphibia</taxon>
        <taxon>Batrachia</taxon>
        <taxon>Caudata</taxon>
        <taxon>Salamandroidea</taxon>
        <taxon>Salamandridae</taxon>
        <taxon>Pleurodelinae</taxon>
        <taxon>Pleurodeles</taxon>
    </lineage>
</organism>
<accession>A0AAV7T487</accession>
<keyword evidence="2" id="KW-1185">Reference proteome</keyword>
<name>A0AAV7T487_PLEWA</name>
<protein>
    <submittedName>
        <fullName evidence="1">Uncharacterized protein</fullName>
    </submittedName>
</protein>
<dbReference type="AlphaFoldDB" id="A0AAV7T487"/>
<feature type="non-terminal residue" evidence="1">
    <location>
        <position position="1"/>
    </location>
</feature>
<feature type="non-terminal residue" evidence="1">
    <location>
        <position position="114"/>
    </location>
</feature>
<dbReference type="Proteomes" id="UP001066276">
    <property type="component" value="Chromosome 4_1"/>
</dbReference>
<sequence>CFPIALRTNLKSVELFHLPNQKHAVASHSIQTYVFFLVTLWDNSTAHRLRYCRQHHIEQQPGTNIHNWKHTTKVTQEQQPRKEIARQKYTQQNQLFGFNADNNDGKTMYKAIGQ</sequence>
<evidence type="ECO:0000313" key="2">
    <source>
        <dbReference type="Proteomes" id="UP001066276"/>
    </source>
</evidence>
<proteinExistence type="predicted"/>
<gene>
    <name evidence="1" type="ORF">NDU88_003245</name>
</gene>